<dbReference type="PANTHER" id="PTHR36435:SF6">
    <property type="entry name" value="ABORTIVE INFECTION PROTEIN"/>
    <property type="match status" value="1"/>
</dbReference>
<sequence length="238" mass="26804">MQKKYWWILTTYILMQLSSLVGMPVLINLEVTNSIEETIAVWSMISFTTGLIIILALLKNTGDYPFKRSEKASPAQAAGWAIFGIFLAYMAQALAVTIEMNVFGIEPGSENTQELMTIAKAFPLFIILTSIIGPILEEIVFRKVIFGSLYARFNFWISALISSIIFGLVHMELSHLLIYSAMGFTFAFLYVKTKRILVPMIAHVSMNTLVAIVQILLGDRLIEIQKQMEQMQNFIGGF</sequence>
<dbReference type="AlphaFoldDB" id="A0A366XMJ9"/>
<dbReference type="InterPro" id="IPR052710">
    <property type="entry name" value="CAAX_protease"/>
</dbReference>
<accession>A0A366XMJ9</accession>
<dbReference type="GO" id="GO:0080120">
    <property type="term" value="P:CAAX-box protein maturation"/>
    <property type="evidence" value="ECO:0007669"/>
    <property type="project" value="UniProtKB-ARBA"/>
</dbReference>
<feature type="transmembrane region" description="Helical" evidence="1">
    <location>
        <begin position="39"/>
        <end position="58"/>
    </location>
</feature>
<keyword evidence="1" id="KW-1133">Transmembrane helix</keyword>
<dbReference type="EMBL" id="QOCW01000034">
    <property type="protein sequence ID" value="RBW67580.1"/>
    <property type="molecule type" value="Genomic_DNA"/>
</dbReference>
<feature type="transmembrane region" description="Helical" evidence="1">
    <location>
        <begin position="175"/>
        <end position="191"/>
    </location>
</feature>
<comment type="caution">
    <text evidence="3">The sequence shown here is derived from an EMBL/GenBank/DDBJ whole genome shotgun (WGS) entry which is preliminary data.</text>
</comment>
<protein>
    <submittedName>
        <fullName evidence="3">CPBP family intramembrane metalloprotease</fullName>
    </submittedName>
</protein>
<keyword evidence="3" id="KW-0378">Hydrolase</keyword>
<dbReference type="RefSeq" id="WP_113808260.1">
    <property type="nucleotide sequence ID" value="NZ_QOCW01000034.1"/>
</dbReference>
<gene>
    <name evidence="3" type="ORF">DS031_21610</name>
</gene>
<dbReference type="Proteomes" id="UP000253314">
    <property type="component" value="Unassembled WGS sequence"/>
</dbReference>
<feature type="transmembrane region" description="Helical" evidence="1">
    <location>
        <begin position="7"/>
        <end position="27"/>
    </location>
</feature>
<keyword evidence="3" id="KW-0645">Protease</keyword>
<feature type="transmembrane region" description="Helical" evidence="1">
    <location>
        <begin position="118"/>
        <end position="137"/>
    </location>
</feature>
<dbReference type="PANTHER" id="PTHR36435">
    <property type="entry name" value="SLR1288 PROTEIN"/>
    <property type="match status" value="1"/>
</dbReference>
<reference evidence="3 4" key="1">
    <citation type="submission" date="2018-07" db="EMBL/GenBank/DDBJ databases">
        <title>Lottiidibacillus patelloidae gen. nov., sp. nov., isolated from the intestinal tract of a marine limpet and the reclassification of B. taeanensis BH030017T, B. algicola KMM 3737T and B. hwajinpoensis SW-72T as genus Lottiidibacillus.</title>
        <authorList>
            <person name="Liu R."/>
            <person name="Huang Z."/>
        </authorList>
    </citation>
    <scope>NUCLEOTIDE SEQUENCE [LARGE SCALE GENOMIC DNA]</scope>
    <source>
        <strain evidence="3 4">BH030017</strain>
    </source>
</reference>
<evidence type="ECO:0000313" key="3">
    <source>
        <dbReference type="EMBL" id="RBW67580.1"/>
    </source>
</evidence>
<evidence type="ECO:0000313" key="4">
    <source>
        <dbReference type="Proteomes" id="UP000253314"/>
    </source>
</evidence>
<dbReference type="InterPro" id="IPR003675">
    <property type="entry name" value="Rce1/LyrA-like_dom"/>
</dbReference>
<keyword evidence="3" id="KW-0482">Metalloprotease</keyword>
<dbReference type="GO" id="GO:0008237">
    <property type="term" value="F:metallopeptidase activity"/>
    <property type="evidence" value="ECO:0007669"/>
    <property type="project" value="UniProtKB-KW"/>
</dbReference>
<keyword evidence="1" id="KW-0472">Membrane</keyword>
<keyword evidence="4" id="KW-1185">Reference proteome</keyword>
<evidence type="ECO:0000259" key="2">
    <source>
        <dbReference type="Pfam" id="PF02517"/>
    </source>
</evidence>
<feature type="transmembrane region" description="Helical" evidence="1">
    <location>
        <begin position="196"/>
        <end position="217"/>
    </location>
</feature>
<proteinExistence type="predicted"/>
<name>A0A366XMJ9_9BACI</name>
<feature type="transmembrane region" description="Helical" evidence="1">
    <location>
        <begin position="149"/>
        <end position="169"/>
    </location>
</feature>
<keyword evidence="1" id="KW-0812">Transmembrane</keyword>
<dbReference type="GO" id="GO:0006508">
    <property type="term" value="P:proteolysis"/>
    <property type="evidence" value="ECO:0007669"/>
    <property type="project" value="UniProtKB-KW"/>
</dbReference>
<feature type="domain" description="CAAX prenyl protease 2/Lysostaphin resistance protein A-like" evidence="2">
    <location>
        <begin position="122"/>
        <end position="208"/>
    </location>
</feature>
<feature type="transmembrane region" description="Helical" evidence="1">
    <location>
        <begin position="78"/>
        <end position="98"/>
    </location>
</feature>
<dbReference type="OrthoDB" id="2194912at2"/>
<dbReference type="Pfam" id="PF02517">
    <property type="entry name" value="Rce1-like"/>
    <property type="match status" value="1"/>
</dbReference>
<dbReference type="GO" id="GO:0004175">
    <property type="term" value="F:endopeptidase activity"/>
    <property type="evidence" value="ECO:0007669"/>
    <property type="project" value="UniProtKB-ARBA"/>
</dbReference>
<organism evidence="3 4">
    <name type="scientific">Bacillus taeanensis</name>
    <dbReference type="NCBI Taxonomy" id="273032"/>
    <lineage>
        <taxon>Bacteria</taxon>
        <taxon>Bacillati</taxon>
        <taxon>Bacillota</taxon>
        <taxon>Bacilli</taxon>
        <taxon>Bacillales</taxon>
        <taxon>Bacillaceae</taxon>
        <taxon>Bacillus</taxon>
    </lineage>
</organism>
<evidence type="ECO:0000256" key="1">
    <source>
        <dbReference type="SAM" id="Phobius"/>
    </source>
</evidence>